<dbReference type="AlphaFoldDB" id="A0A518GAU8"/>
<accession>A0A518GAU8</accession>
<proteinExistence type="predicted"/>
<keyword evidence="2" id="KW-1185">Reference proteome</keyword>
<dbReference type="Proteomes" id="UP000318017">
    <property type="component" value="Chromosome"/>
</dbReference>
<dbReference type="KEGG" id="ahel:Q31a_39860"/>
<protein>
    <submittedName>
        <fullName evidence="1">Uncharacterized protein</fullName>
    </submittedName>
</protein>
<reference evidence="1 2" key="1">
    <citation type="submission" date="2019-02" db="EMBL/GenBank/DDBJ databases">
        <title>Deep-cultivation of Planctomycetes and their phenomic and genomic characterization uncovers novel biology.</title>
        <authorList>
            <person name="Wiegand S."/>
            <person name="Jogler M."/>
            <person name="Boedeker C."/>
            <person name="Pinto D."/>
            <person name="Vollmers J."/>
            <person name="Rivas-Marin E."/>
            <person name="Kohn T."/>
            <person name="Peeters S.H."/>
            <person name="Heuer A."/>
            <person name="Rast P."/>
            <person name="Oberbeckmann S."/>
            <person name="Bunk B."/>
            <person name="Jeske O."/>
            <person name="Meyerdierks A."/>
            <person name="Storesund J.E."/>
            <person name="Kallscheuer N."/>
            <person name="Luecker S."/>
            <person name="Lage O.M."/>
            <person name="Pohl T."/>
            <person name="Merkel B.J."/>
            <person name="Hornburger P."/>
            <person name="Mueller R.-W."/>
            <person name="Bruemmer F."/>
            <person name="Labrenz M."/>
            <person name="Spormann A.M."/>
            <person name="Op den Camp H."/>
            <person name="Overmann J."/>
            <person name="Amann R."/>
            <person name="Jetten M.S.M."/>
            <person name="Mascher T."/>
            <person name="Medema M.H."/>
            <person name="Devos D.P."/>
            <person name="Kaster A.-K."/>
            <person name="Ovreas L."/>
            <person name="Rohde M."/>
            <person name="Galperin M.Y."/>
            <person name="Jogler C."/>
        </authorList>
    </citation>
    <scope>NUCLEOTIDE SEQUENCE [LARGE SCALE GENOMIC DNA]</scope>
    <source>
        <strain evidence="1 2">Q31a</strain>
    </source>
</reference>
<organism evidence="1 2">
    <name type="scientific">Aureliella helgolandensis</name>
    <dbReference type="NCBI Taxonomy" id="2527968"/>
    <lineage>
        <taxon>Bacteria</taxon>
        <taxon>Pseudomonadati</taxon>
        <taxon>Planctomycetota</taxon>
        <taxon>Planctomycetia</taxon>
        <taxon>Pirellulales</taxon>
        <taxon>Pirellulaceae</taxon>
        <taxon>Aureliella</taxon>
    </lineage>
</organism>
<name>A0A518GAU8_9BACT</name>
<evidence type="ECO:0000313" key="1">
    <source>
        <dbReference type="EMBL" id="QDV25660.1"/>
    </source>
</evidence>
<dbReference type="EMBL" id="CP036298">
    <property type="protein sequence ID" value="QDV25660.1"/>
    <property type="molecule type" value="Genomic_DNA"/>
</dbReference>
<sequence length="87" mass="9553">MGGLANEEFEAPCAIRSLKNSEFLRVLPNFFSSRLDLGTDDALDNVATSLRHKVEYSAISRPAEGINARAGAEGWRRCELLNAQTGR</sequence>
<evidence type="ECO:0000313" key="2">
    <source>
        <dbReference type="Proteomes" id="UP000318017"/>
    </source>
</evidence>
<gene>
    <name evidence="1" type="ORF">Q31a_39860</name>
</gene>